<dbReference type="EMBL" id="UYWY01001442">
    <property type="protein sequence ID" value="VDM26773.1"/>
    <property type="molecule type" value="Genomic_DNA"/>
</dbReference>
<dbReference type="Proteomes" id="UP000050794">
    <property type="component" value="Unassembled WGS sequence"/>
</dbReference>
<dbReference type="GO" id="GO:0030992">
    <property type="term" value="C:intraciliary transport particle B"/>
    <property type="evidence" value="ECO:0007669"/>
    <property type="project" value="InterPro"/>
</dbReference>
<evidence type="ECO:0000313" key="2">
    <source>
        <dbReference type="EMBL" id="VDM26773.1"/>
    </source>
</evidence>
<evidence type="ECO:0000256" key="1">
    <source>
        <dbReference type="SAM" id="Coils"/>
    </source>
</evidence>
<feature type="coiled-coil region" evidence="1">
    <location>
        <begin position="253"/>
        <end position="287"/>
    </location>
</feature>
<dbReference type="InterPro" id="IPR029602">
    <property type="entry name" value="IFT74"/>
</dbReference>
<proteinExistence type="predicted"/>
<dbReference type="GO" id="GO:0005929">
    <property type="term" value="C:cilium"/>
    <property type="evidence" value="ECO:0007669"/>
    <property type="project" value="TreeGrafter"/>
</dbReference>
<feature type="coiled-coil region" evidence="1">
    <location>
        <begin position="27"/>
        <end position="61"/>
    </location>
</feature>
<dbReference type="PANTHER" id="PTHR31432:SF0">
    <property type="entry name" value="INTRAFLAGELLAR TRANSPORT PROTEIN 74 HOMOLOG"/>
    <property type="match status" value="1"/>
</dbReference>
<sequence length="572" mass="66461">MFKCNVSLTDIKTVLASRQVLDKSYYVSLLRQKSNSLISEIESLKKELDRGERDRQNLMIYEKRAEEEASTIRDLQGRLIDCNMILDRLNTNSDLGELEEELNELIAKNEEAEKSLNELFADRQRTEQSIREVEKQIEIEKGKNATAISDMDITVRNQFEELKQQAMNVNEELRMKQEELTELNRRKEQLDDEVANSTLKQQAMKAHFTKIFFSSVMLQERLAEIQAKKATIVEEMNAEGTPDQQREWLLQTVIRTTDEVAAVQKQIDTLTERIDQGNEELREFENEYDGIIGMLRFWKIVLIHDFSQLSVCSSGEKNEKYRELKMKEIQIDEFLNSFEQLKSEQEGRIAQSSAEIVRFLEIISHNSFKTDITANVTGMDTSGIDAFNDQSACATELQDLHVRLQEEMFNVDESERRLKEDVENFSRRMQEMNDEMKKFEDHETLKAGTEQKRQELEKRSEELQAVLPDTKRYCEEVLGKLAELQAQLDDSDEYTTALGEISSISRMRSGNPNVSQLKNVQKKWQYVEQNNAALREAAAAKDAETNYTKLKDEAMRLQAEYNASLVSWTRPR</sequence>
<reference evidence="4" key="1">
    <citation type="submission" date="2016-06" db="UniProtKB">
        <authorList>
            <consortium name="WormBaseParasite"/>
        </authorList>
    </citation>
    <scope>IDENTIFICATION</scope>
</reference>
<organism evidence="3 4">
    <name type="scientific">Toxocara canis</name>
    <name type="common">Canine roundworm</name>
    <dbReference type="NCBI Taxonomy" id="6265"/>
    <lineage>
        <taxon>Eukaryota</taxon>
        <taxon>Metazoa</taxon>
        <taxon>Ecdysozoa</taxon>
        <taxon>Nematoda</taxon>
        <taxon>Chromadorea</taxon>
        <taxon>Rhabditida</taxon>
        <taxon>Spirurina</taxon>
        <taxon>Ascaridomorpha</taxon>
        <taxon>Ascaridoidea</taxon>
        <taxon>Toxocaridae</taxon>
        <taxon>Toxocara</taxon>
    </lineage>
</organism>
<keyword evidence="1" id="KW-0175">Coiled coil</keyword>
<dbReference type="WBParaSite" id="TCNE_0000175001-mRNA-1">
    <property type="protein sequence ID" value="TCNE_0000175001-mRNA-1"/>
    <property type="gene ID" value="TCNE_0000175001"/>
</dbReference>
<keyword evidence="3" id="KW-1185">Reference proteome</keyword>
<feature type="coiled-coil region" evidence="1">
    <location>
        <begin position="415"/>
        <end position="466"/>
    </location>
</feature>
<gene>
    <name evidence="2" type="ORF">TCNE_LOCUS1751</name>
</gene>
<dbReference type="PANTHER" id="PTHR31432">
    <property type="entry name" value="INTRAFLAGELLAR TRANSPORT PROTEIN 74 HOMOLOG"/>
    <property type="match status" value="1"/>
</dbReference>
<dbReference type="AlphaFoldDB" id="A0A183TZT1"/>
<name>A0A183TZT1_TOXCA</name>
<evidence type="ECO:0000313" key="3">
    <source>
        <dbReference type="Proteomes" id="UP000050794"/>
    </source>
</evidence>
<accession>A0A183TZT1</accession>
<dbReference type="GO" id="GO:0048487">
    <property type="term" value="F:beta-tubulin binding"/>
    <property type="evidence" value="ECO:0007669"/>
    <property type="project" value="InterPro"/>
</dbReference>
<dbReference type="GO" id="GO:0035735">
    <property type="term" value="P:intraciliary transport involved in cilium assembly"/>
    <property type="evidence" value="ECO:0007669"/>
    <property type="project" value="TreeGrafter"/>
</dbReference>
<feature type="coiled-coil region" evidence="1">
    <location>
        <begin position="88"/>
        <end position="200"/>
    </location>
</feature>
<reference evidence="2 3" key="2">
    <citation type="submission" date="2018-11" db="EMBL/GenBank/DDBJ databases">
        <authorList>
            <consortium name="Pathogen Informatics"/>
        </authorList>
    </citation>
    <scope>NUCLEOTIDE SEQUENCE [LARGE SCALE GENOMIC DNA]</scope>
</reference>
<protein>
    <submittedName>
        <fullName evidence="4">Intraflagellar transport protein 74 homolog</fullName>
    </submittedName>
</protein>
<evidence type="ECO:0000313" key="4">
    <source>
        <dbReference type="WBParaSite" id="TCNE_0000175001-mRNA-1"/>
    </source>
</evidence>